<keyword evidence="11" id="KW-0464">Manganese</keyword>
<dbReference type="FunFam" id="3.90.550.10:FF:000022">
    <property type="entry name" value="Histo-blood group ABO system transferase"/>
    <property type="match status" value="1"/>
</dbReference>
<dbReference type="GO" id="GO:0005794">
    <property type="term" value="C:Golgi apparatus"/>
    <property type="evidence" value="ECO:0007669"/>
    <property type="project" value="TreeGrafter"/>
</dbReference>
<dbReference type="EMBL" id="JANPWB010000010">
    <property type="protein sequence ID" value="KAJ1134255.1"/>
    <property type="molecule type" value="Genomic_DNA"/>
</dbReference>
<dbReference type="InterPro" id="IPR005076">
    <property type="entry name" value="Glyco_trans_6"/>
</dbReference>
<evidence type="ECO:0000256" key="9">
    <source>
        <dbReference type="PIRSR" id="PIRSR605076-1"/>
    </source>
</evidence>
<accession>A0AAV7Q838</accession>
<feature type="active site" description="Nucleophile" evidence="9">
    <location>
        <position position="308"/>
    </location>
</feature>
<name>A0AAV7Q838_PLEWA</name>
<keyword evidence="11" id="KW-0479">Metal-binding</keyword>
<evidence type="ECO:0000256" key="8">
    <source>
        <dbReference type="ARBA" id="ARBA00023136"/>
    </source>
</evidence>
<dbReference type="SUPFAM" id="SSF53448">
    <property type="entry name" value="Nucleotide-diphospho-sugar transferases"/>
    <property type="match status" value="1"/>
</dbReference>
<dbReference type="GO" id="GO:0046872">
    <property type="term" value="F:metal ion binding"/>
    <property type="evidence" value="ECO:0007669"/>
    <property type="project" value="UniProtKB-KW"/>
</dbReference>
<evidence type="ECO:0000256" key="6">
    <source>
        <dbReference type="ARBA" id="ARBA00022968"/>
    </source>
</evidence>
<dbReference type="GO" id="GO:0031982">
    <property type="term" value="C:vesicle"/>
    <property type="evidence" value="ECO:0007669"/>
    <property type="project" value="TreeGrafter"/>
</dbReference>
<comment type="cofactor">
    <cofactor evidence="11">
        <name>Mn(2+)</name>
        <dbReference type="ChEBI" id="CHEBI:29035"/>
    </cofactor>
    <text evidence="11">Binds 1 Mn(2+) ion per subunit.</text>
</comment>
<evidence type="ECO:0000256" key="3">
    <source>
        <dbReference type="ARBA" id="ARBA00022676"/>
    </source>
</evidence>
<dbReference type="Gene3D" id="3.90.550.10">
    <property type="entry name" value="Spore Coat Polysaccharide Biosynthesis Protein SpsA, Chain A"/>
    <property type="match status" value="1"/>
</dbReference>
<dbReference type="InterPro" id="IPR029044">
    <property type="entry name" value="Nucleotide-diphossugar_trans"/>
</dbReference>
<dbReference type="Pfam" id="PF03414">
    <property type="entry name" value="Glyco_transf_6"/>
    <property type="match status" value="1"/>
</dbReference>
<feature type="binding site" evidence="10">
    <location>
        <position position="308"/>
    </location>
    <ligand>
        <name>an alpha-L-fucosyl-(1-&gt;2)-beta-D-galactosyl derivative</name>
        <dbReference type="ChEBI" id="CHEBI:140327"/>
    </ligand>
</feature>
<feature type="binding site" evidence="11">
    <location>
        <position position="218"/>
    </location>
    <ligand>
        <name>Mn(2+)</name>
        <dbReference type="ChEBI" id="CHEBI:29035"/>
    </ligand>
</feature>
<dbReference type="PANTHER" id="PTHR10462:SF55">
    <property type="entry name" value="HISTO-BLOOD GROUP ABO SYSTEM TRANSFERASE 1"/>
    <property type="match status" value="1"/>
</dbReference>
<keyword evidence="6" id="KW-0735">Signal-anchor</keyword>
<keyword evidence="14" id="KW-1185">Reference proteome</keyword>
<evidence type="ECO:0000256" key="4">
    <source>
        <dbReference type="ARBA" id="ARBA00022679"/>
    </source>
</evidence>
<comment type="subcellular location">
    <subcellularLocation>
        <location evidence="1">Membrane</location>
        <topology evidence="1">Single-pass type II membrane protein</topology>
    </subcellularLocation>
</comment>
<feature type="binding site" evidence="10">
    <location>
        <position position="131"/>
    </location>
    <ligand>
        <name>UDP-N-acetyl-alpha-D-galactosamine</name>
        <dbReference type="ChEBI" id="CHEBI:67138"/>
    </ligand>
</feature>
<keyword evidence="7 12" id="KW-1133">Transmembrane helix</keyword>
<evidence type="ECO:0000256" key="12">
    <source>
        <dbReference type="SAM" id="Phobius"/>
    </source>
</evidence>
<organism evidence="13 14">
    <name type="scientific">Pleurodeles waltl</name>
    <name type="common">Iberian ribbed newt</name>
    <dbReference type="NCBI Taxonomy" id="8319"/>
    <lineage>
        <taxon>Eukaryota</taxon>
        <taxon>Metazoa</taxon>
        <taxon>Chordata</taxon>
        <taxon>Craniata</taxon>
        <taxon>Vertebrata</taxon>
        <taxon>Euteleostomi</taxon>
        <taxon>Amphibia</taxon>
        <taxon>Batrachia</taxon>
        <taxon>Caudata</taxon>
        <taxon>Salamandroidea</taxon>
        <taxon>Salamandridae</taxon>
        <taxon>Pleurodelinae</taxon>
        <taxon>Pleurodeles</taxon>
    </lineage>
</organism>
<evidence type="ECO:0000256" key="11">
    <source>
        <dbReference type="PIRSR" id="PIRSR605076-3"/>
    </source>
</evidence>
<feature type="binding site" evidence="11">
    <location>
        <position position="216"/>
    </location>
    <ligand>
        <name>Mn(2+)</name>
        <dbReference type="ChEBI" id="CHEBI:29035"/>
    </ligand>
</feature>
<reference evidence="13" key="1">
    <citation type="journal article" date="2022" name="bioRxiv">
        <title>Sequencing and chromosome-scale assembly of the giantPleurodeles waltlgenome.</title>
        <authorList>
            <person name="Brown T."/>
            <person name="Elewa A."/>
            <person name="Iarovenko S."/>
            <person name="Subramanian E."/>
            <person name="Araus A.J."/>
            <person name="Petzold A."/>
            <person name="Susuki M."/>
            <person name="Suzuki K.-i.T."/>
            <person name="Hayashi T."/>
            <person name="Toyoda A."/>
            <person name="Oliveira C."/>
            <person name="Osipova E."/>
            <person name="Leigh N.D."/>
            <person name="Simon A."/>
            <person name="Yun M.H."/>
        </authorList>
    </citation>
    <scope>NUCLEOTIDE SEQUENCE</scope>
    <source>
        <strain evidence="13">20211129_DDA</strain>
        <tissue evidence="13">Liver</tissue>
    </source>
</reference>
<dbReference type="GO" id="GO:0016020">
    <property type="term" value="C:membrane"/>
    <property type="evidence" value="ECO:0007669"/>
    <property type="project" value="UniProtKB-SubCell"/>
</dbReference>
<evidence type="ECO:0000313" key="13">
    <source>
        <dbReference type="EMBL" id="KAJ1134255.1"/>
    </source>
</evidence>
<keyword evidence="5 12" id="KW-0812">Transmembrane</keyword>
<comment type="similarity">
    <text evidence="2">Belongs to the glycosyltransferase 6 family.</text>
</comment>
<evidence type="ECO:0000256" key="7">
    <source>
        <dbReference type="ARBA" id="ARBA00022989"/>
    </source>
</evidence>
<feature type="binding site" evidence="10">
    <location>
        <position position="331"/>
    </location>
    <ligand>
        <name>an alpha-L-fucosyl-(1-&gt;2)-beta-D-galactosyl derivative</name>
        <dbReference type="ChEBI" id="CHEBI:140327"/>
    </ligand>
</feature>
<keyword evidence="8 12" id="KW-0472">Membrane</keyword>
<gene>
    <name evidence="13" type="ORF">NDU88_000709</name>
</gene>
<keyword evidence="4" id="KW-0808">Transferase</keyword>
<dbReference type="GO" id="GO:0016758">
    <property type="term" value="F:hexosyltransferase activity"/>
    <property type="evidence" value="ECO:0007669"/>
    <property type="project" value="InterPro"/>
</dbReference>
<feature type="binding site" evidence="10">
    <location>
        <begin position="126"/>
        <end position="128"/>
    </location>
    <ligand>
        <name>UDP-N-acetyl-alpha-D-galactosamine</name>
        <dbReference type="ChEBI" id="CHEBI:67138"/>
    </ligand>
</feature>
<feature type="binding site" evidence="10">
    <location>
        <position position="250"/>
    </location>
    <ligand>
        <name>an alpha-L-fucosyl-(1-&gt;2)-beta-D-galactosyl derivative</name>
        <dbReference type="ChEBI" id="CHEBI:140327"/>
    </ligand>
</feature>
<evidence type="ECO:0000313" key="14">
    <source>
        <dbReference type="Proteomes" id="UP001066276"/>
    </source>
</evidence>
<proteinExistence type="inferred from homology"/>
<dbReference type="Proteomes" id="UP001066276">
    <property type="component" value="Chromosome 6"/>
</dbReference>
<sequence>MKLVRYGISSAASIQPRWIPWILVGLTFFSAFTWNTFNRGEWNLRGMCACTEYNTTQECSTDLDRWRELQLPRMKYNQPATLTQSRTDVLTLTPWFAPIVWEGTFNRDILNEQFKRMNVSIGLTVFAIKKYIVFLQHFIETAEMFFMVGHKVNYYVFTDRPNEVPKFTLASGRRLVIIEVMGYKRWQEVSVRRMEMIHDASRKTFINEVDYIVSVDVDMEFTDFIGVEILSERFGTLHPGFYGSQRPHFTYERRPQSEAYIPEDEGDFYYAGGFFGGSVREVYQLTGQCHKAMMKDKDRGIEAIWQDESYLNKYFLYHKPTKILSPEYLWDNGMGSPAILKKKCFRAVWKNHTAIRSKRETQKKNRA</sequence>
<comment type="caution">
    <text evidence="13">The sequence shown here is derived from an EMBL/GenBank/DDBJ whole genome shotgun (WGS) entry which is preliminary data.</text>
</comment>
<evidence type="ECO:0000256" key="1">
    <source>
        <dbReference type="ARBA" id="ARBA00004606"/>
    </source>
</evidence>
<protein>
    <submittedName>
        <fullName evidence="13">Uncharacterized protein</fullName>
    </submittedName>
</protein>
<evidence type="ECO:0000256" key="2">
    <source>
        <dbReference type="ARBA" id="ARBA00010413"/>
    </source>
</evidence>
<evidence type="ECO:0000256" key="5">
    <source>
        <dbReference type="ARBA" id="ARBA00022692"/>
    </source>
</evidence>
<dbReference type="CDD" id="cd02515">
    <property type="entry name" value="Glyco_transf_6"/>
    <property type="match status" value="1"/>
</dbReference>
<dbReference type="GO" id="GO:0005975">
    <property type="term" value="P:carbohydrate metabolic process"/>
    <property type="evidence" value="ECO:0007669"/>
    <property type="project" value="InterPro"/>
</dbReference>
<evidence type="ECO:0000256" key="10">
    <source>
        <dbReference type="PIRSR" id="PIRSR605076-2"/>
    </source>
</evidence>
<dbReference type="PANTHER" id="PTHR10462">
    <property type="entry name" value="GLYCOSYLTRANSFERASE-RELATED"/>
    <property type="match status" value="1"/>
</dbReference>
<feature type="binding site" evidence="10">
    <location>
        <position position="238"/>
    </location>
    <ligand>
        <name>an alpha-L-fucosyl-(1-&gt;2)-beta-D-galactosyl derivative</name>
        <dbReference type="ChEBI" id="CHEBI:140327"/>
    </ligand>
</feature>
<feature type="binding site" evidence="10">
    <location>
        <begin position="216"/>
        <end position="218"/>
    </location>
    <ligand>
        <name>UDP-N-acetyl-alpha-D-galactosamine</name>
        <dbReference type="ChEBI" id="CHEBI:67138"/>
    </ligand>
</feature>
<dbReference type="AlphaFoldDB" id="A0AAV7Q838"/>
<feature type="transmembrane region" description="Helical" evidence="12">
    <location>
        <begin position="18"/>
        <end position="37"/>
    </location>
</feature>
<keyword evidence="3" id="KW-0328">Glycosyltransferase</keyword>